<name>A0AAD1XQW1_EUPCR</name>
<organism evidence="1 2">
    <name type="scientific">Euplotes crassus</name>
    <dbReference type="NCBI Taxonomy" id="5936"/>
    <lineage>
        <taxon>Eukaryota</taxon>
        <taxon>Sar</taxon>
        <taxon>Alveolata</taxon>
        <taxon>Ciliophora</taxon>
        <taxon>Intramacronucleata</taxon>
        <taxon>Spirotrichea</taxon>
        <taxon>Hypotrichia</taxon>
        <taxon>Euplotida</taxon>
        <taxon>Euplotidae</taxon>
        <taxon>Moneuplotes</taxon>
    </lineage>
</organism>
<dbReference type="AlphaFoldDB" id="A0AAD1XQW1"/>
<comment type="caution">
    <text evidence="1">The sequence shown here is derived from an EMBL/GenBank/DDBJ whole genome shotgun (WGS) entry which is preliminary data.</text>
</comment>
<gene>
    <name evidence="1" type="ORF">ECRASSUSDP1_LOCUS18663</name>
</gene>
<evidence type="ECO:0000313" key="2">
    <source>
        <dbReference type="Proteomes" id="UP001295684"/>
    </source>
</evidence>
<proteinExistence type="predicted"/>
<evidence type="ECO:0000313" key="1">
    <source>
        <dbReference type="EMBL" id="CAI2377280.1"/>
    </source>
</evidence>
<keyword evidence="2" id="KW-1185">Reference proteome</keyword>
<reference evidence="1" key="1">
    <citation type="submission" date="2023-07" db="EMBL/GenBank/DDBJ databases">
        <authorList>
            <consortium name="AG Swart"/>
            <person name="Singh M."/>
            <person name="Singh A."/>
            <person name="Seah K."/>
            <person name="Emmerich C."/>
        </authorList>
    </citation>
    <scope>NUCLEOTIDE SEQUENCE</scope>
    <source>
        <strain evidence="1">DP1</strain>
    </source>
</reference>
<dbReference type="Proteomes" id="UP001295684">
    <property type="component" value="Unassembled WGS sequence"/>
</dbReference>
<protein>
    <submittedName>
        <fullName evidence="1">Uncharacterized protein</fullName>
    </submittedName>
</protein>
<sequence>MGNRISEEEEEKEEEGEERLLIGVDVENMSEEEIEVAKFYKKQLIDIVTQIKAKFINCRIIDREIDRLSSVRDFNFKKMIEFNAHSSTISTSCKIIWEILKERYVDTSGKSLFPLYYAFNTSLKKESIINLAMRYNLSSEILKMIEDYPKQMIELCNSQTEWPMLYDLALLETEFSQNEIKLAEWLIKNTKKFSKNCFNKTFLETAITHMSPNFDILAELYLKLNIKWATIKVLEKTTLRKNLYRSILKYLTEEKLISKHYYNMVKDNRIADMSFKGRSRTFKCSKPLLLTHTQLQ</sequence>
<accession>A0AAD1XQW1</accession>
<dbReference type="EMBL" id="CAMPGE010018911">
    <property type="protein sequence ID" value="CAI2377280.1"/>
    <property type="molecule type" value="Genomic_DNA"/>
</dbReference>